<dbReference type="InterPro" id="IPR036390">
    <property type="entry name" value="WH_DNA-bd_sf"/>
</dbReference>
<evidence type="ECO:0000256" key="1">
    <source>
        <dbReference type="ARBA" id="ARBA00004123"/>
    </source>
</evidence>
<accession>A0A3S4RD51</accession>
<dbReference type="InterPro" id="IPR004365">
    <property type="entry name" value="NA-bd_OB_tRNA"/>
</dbReference>
<evidence type="ECO:0000313" key="9">
    <source>
        <dbReference type="EMBL" id="RWS09128.1"/>
    </source>
</evidence>
<protein>
    <submittedName>
        <fullName evidence="12">Replication protein A 32 kDa subunit-like protein</fullName>
    </submittedName>
</protein>
<dbReference type="EMBL" id="NCKU01002276">
    <property type="protein sequence ID" value="RWS09952.1"/>
    <property type="molecule type" value="Genomic_DNA"/>
</dbReference>
<evidence type="ECO:0000313" key="12">
    <source>
        <dbReference type="EMBL" id="RWS14699.1"/>
    </source>
</evidence>
<evidence type="ECO:0000259" key="7">
    <source>
        <dbReference type="Pfam" id="PF01336"/>
    </source>
</evidence>
<name>A0A3S4RD51_9ACAR</name>
<dbReference type="Gene3D" id="2.40.50.140">
    <property type="entry name" value="Nucleic acid-binding proteins"/>
    <property type="match status" value="1"/>
</dbReference>
<comment type="similarity">
    <text evidence="2">Belongs to the replication factor A protein 2 family.</text>
</comment>
<dbReference type="InterPro" id="IPR012340">
    <property type="entry name" value="NA-bd_OB-fold"/>
</dbReference>
<evidence type="ECO:0000256" key="6">
    <source>
        <dbReference type="SAM" id="MobiDB-lite"/>
    </source>
</evidence>
<dbReference type="Pfam" id="PF01336">
    <property type="entry name" value="tRNA_anti-codon"/>
    <property type="match status" value="1"/>
</dbReference>
<evidence type="ECO:0000313" key="10">
    <source>
        <dbReference type="EMBL" id="RWS09871.1"/>
    </source>
</evidence>
<dbReference type="SUPFAM" id="SSF50249">
    <property type="entry name" value="Nucleic acid-binding proteins"/>
    <property type="match status" value="1"/>
</dbReference>
<evidence type="ECO:0000256" key="5">
    <source>
        <dbReference type="ARBA" id="ARBA00023242"/>
    </source>
</evidence>
<dbReference type="OrthoDB" id="25571at2759"/>
<feature type="region of interest" description="Disordered" evidence="6">
    <location>
        <begin position="1"/>
        <end position="31"/>
    </location>
</feature>
<feature type="domain" description="OB" evidence="7">
    <location>
        <begin position="69"/>
        <end position="142"/>
    </location>
</feature>
<sequence>MWGDESMMDESGAGFVRSEHETSAAGTSRDSAADRKVRNLVSVSVDQIRKLYDNESAQLFIHAQPVSMVTVVGMVESVNEQTTSSTFILKDETGPGVEVTFWTLEDKKSSNIPSIVENSYVRVFGQVRSKEGRVYVAAFRVIPITDYNEITLHHLEVIYDCKILEKAKLNIKASEASGFDQSKSNDIISTTSVSAGFSKADQLILETINKTPNPEGMSIQEICLAIRSLEVSIIKKRLEFLANEGHIYTTIDDDHYRSTDV</sequence>
<organism evidence="12 13">
    <name type="scientific">Dinothrombium tinctorium</name>
    <dbReference type="NCBI Taxonomy" id="1965070"/>
    <lineage>
        <taxon>Eukaryota</taxon>
        <taxon>Metazoa</taxon>
        <taxon>Ecdysozoa</taxon>
        <taxon>Arthropoda</taxon>
        <taxon>Chelicerata</taxon>
        <taxon>Arachnida</taxon>
        <taxon>Acari</taxon>
        <taxon>Acariformes</taxon>
        <taxon>Trombidiformes</taxon>
        <taxon>Prostigmata</taxon>
        <taxon>Anystina</taxon>
        <taxon>Parasitengona</taxon>
        <taxon>Trombidioidea</taxon>
        <taxon>Trombidiidae</taxon>
        <taxon>Dinothrombium</taxon>
    </lineage>
</organism>
<comment type="caution">
    <text evidence="12">The sequence shown here is derived from an EMBL/GenBank/DDBJ whole genome shotgun (WGS) entry which is preliminary data.</text>
</comment>
<dbReference type="GO" id="GO:0000724">
    <property type="term" value="P:double-strand break repair via homologous recombination"/>
    <property type="evidence" value="ECO:0007669"/>
    <property type="project" value="TreeGrafter"/>
</dbReference>
<evidence type="ECO:0000313" key="11">
    <source>
        <dbReference type="EMBL" id="RWS09952.1"/>
    </source>
</evidence>
<dbReference type="SUPFAM" id="SSF46785">
    <property type="entry name" value="Winged helix' DNA-binding domain"/>
    <property type="match status" value="1"/>
</dbReference>
<dbReference type="FunFam" id="1.10.10.10:FF:000168">
    <property type="entry name" value="Replication protein A 32 kDa subunit"/>
    <property type="match status" value="1"/>
</dbReference>
<dbReference type="GO" id="GO:0006260">
    <property type="term" value="P:DNA replication"/>
    <property type="evidence" value="ECO:0007669"/>
    <property type="project" value="UniProtKB-KW"/>
</dbReference>
<dbReference type="GO" id="GO:0035861">
    <property type="term" value="C:site of double-strand break"/>
    <property type="evidence" value="ECO:0007669"/>
    <property type="project" value="TreeGrafter"/>
</dbReference>
<dbReference type="Pfam" id="PF08784">
    <property type="entry name" value="RPA_C"/>
    <property type="match status" value="1"/>
</dbReference>
<comment type="subcellular location">
    <subcellularLocation>
        <location evidence="1">Nucleus</location>
    </subcellularLocation>
</comment>
<dbReference type="GO" id="GO:0005662">
    <property type="term" value="C:DNA replication factor A complex"/>
    <property type="evidence" value="ECO:0007669"/>
    <property type="project" value="TreeGrafter"/>
</dbReference>
<keyword evidence="3" id="KW-0235">DNA replication</keyword>
<gene>
    <name evidence="12" type="ORF">B4U79_00524</name>
    <name evidence="9" type="ORF">B4U79_07641</name>
    <name evidence="10" type="ORF">B4U79_11319</name>
    <name evidence="11" type="ORF">B4U79_14839</name>
</gene>
<reference evidence="12" key="2">
    <citation type="submission" date="2018-11" db="EMBL/GenBank/DDBJ databases">
        <title>Trombidioid mite genomics.</title>
        <authorList>
            <person name="Dong X."/>
        </authorList>
    </citation>
    <scope>NUCLEOTIDE SEQUENCE</scope>
    <source>
        <strain evidence="12">UoL-WK</strain>
    </source>
</reference>
<dbReference type="GO" id="GO:0006289">
    <property type="term" value="P:nucleotide-excision repair"/>
    <property type="evidence" value="ECO:0007669"/>
    <property type="project" value="TreeGrafter"/>
</dbReference>
<dbReference type="CDD" id="cd04478">
    <property type="entry name" value="RPA2_DBD_D"/>
    <property type="match status" value="1"/>
</dbReference>
<dbReference type="STRING" id="1965070.A0A3S4RD51"/>
<dbReference type="Gene3D" id="1.10.10.10">
    <property type="entry name" value="Winged helix-like DNA-binding domain superfamily/Winged helix DNA-binding domain"/>
    <property type="match status" value="1"/>
</dbReference>
<dbReference type="EMBL" id="NCKU01002639">
    <property type="protein sequence ID" value="RWS09128.1"/>
    <property type="molecule type" value="Genomic_DNA"/>
</dbReference>
<dbReference type="InterPro" id="IPR014646">
    <property type="entry name" value="Rfa2/RPA32"/>
</dbReference>
<dbReference type="GO" id="GO:0000781">
    <property type="term" value="C:chromosome, telomeric region"/>
    <property type="evidence" value="ECO:0007669"/>
    <property type="project" value="TreeGrafter"/>
</dbReference>
<keyword evidence="4" id="KW-0238">DNA-binding</keyword>
<dbReference type="PANTHER" id="PTHR13989">
    <property type="entry name" value="REPLICATION PROTEIN A-RELATED"/>
    <property type="match status" value="1"/>
</dbReference>
<dbReference type="PIRSF" id="PIRSF036949">
    <property type="entry name" value="RPA32"/>
    <property type="match status" value="1"/>
</dbReference>
<keyword evidence="13" id="KW-1185">Reference proteome</keyword>
<evidence type="ECO:0000313" key="13">
    <source>
        <dbReference type="Proteomes" id="UP000285301"/>
    </source>
</evidence>
<keyword evidence="5" id="KW-0539">Nucleus</keyword>
<dbReference type="Proteomes" id="UP000285301">
    <property type="component" value="Unassembled WGS sequence"/>
</dbReference>
<dbReference type="InterPro" id="IPR040260">
    <property type="entry name" value="RFA2-like"/>
</dbReference>
<evidence type="ECO:0000256" key="2">
    <source>
        <dbReference type="ARBA" id="ARBA00007815"/>
    </source>
</evidence>
<feature type="domain" description="Replication protein A C-terminal" evidence="8">
    <location>
        <begin position="184"/>
        <end position="254"/>
    </location>
</feature>
<evidence type="ECO:0000256" key="4">
    <source>
        <dbReference type="ARBA" id="ARBA00023125"/>
    </source>
</evidence>
<proteinExistence type="inferred from homology"/>
<dbReference type="AlphaFoldDB" id="A0A3S4RD51"/>
<dbReference type="EMBL" id="NCKU01002308">
    <property type="protein sequence ID" value="RWS09871.1"/>
    <property type="molecule type" value="Genomic_DNA"/>
</dbReference>
<dbReference type="EMBL" id="NCKU01000642">
    <property type="protein sequence ID" value="RWS14699.1"/>
    <property type="molecule type" value="Genomic_DNA"/>
</dbReference>
<dbReference type="PANTHER" id="PTHR13989:SF16">
    <property type="entry name" value="REPLICATION PROTEIN A2"/>
    <property type="match status" value="1"/>
</dbReference>
<evidence type="ECO:0000256" key="3">
    <source>
        <dbReference type="ARBA" id="ARBA00022705"/>
    </source>
</evidence>
<dbReference type="InterPro" id="IPR036388">
    <property type="entry name" value="WH-like_DNA-bd_sf"/>
</dbReference>
<dbReference type="GO" id="GO:0003697">
    <property type="term" value="F:single-stranded DNA binding"/>
    <property type="evidence" value="ECO:0007669"/>
    <property type="project" value="TreeGrafter"/>
</dbReference>
<reference evidence="12 13" key="1">
    <citation type="journal article" date="2018" name="Gigascience">
        <title>Genomes of trombidid mites reveal novel predicted allergens and laterally-transferred genes associated with secondary metabolism.</title>
        <authorList>
            <person name="Dong X."/>
            <person name="Chaisiri K."/>
            <person name="Xia D."/>
            <person name="Armstrong S.D."/>
            <person name="Fang Y."/>
            <person name="Donnelly M.J."/>
            <person name="Kadowaki T."/>
            <person name="McGarry J.W."/>
            <person name="Darby A.C."/>
            <person name="Makepeace B.L."/>
        </authorList>
    </citation>
    <scope>NUCLEOTIDE SEQUENCE [LARGE SCALE GENOMIC DNA]</scope>
    <source>
        <strain evidence="12">UoL-WK</strain>
    </source>
</reference>
<evidence type="ECO:0000259" key="8">
    <source>
        <dbReference type="Pfam" id="PF08784"/>
    </source>
</evidence>
<dbReference type="InterPro" id="IPR014892">
    <property type="entry name" value="RPA_C"/>
</dbReference>